<proteinExistence type="predicted"/>
<reference evidence="2" key="1">
    <citation type="submission" date="2020-05" db="EMBL/GenBank/DDBJ databases">
        <authorList>
            <person name="Chiriac C."/>
            <person name="Salcher M."/>
            <person name="Ghai R."/>
            <person name="Kavagutti S V."/>
        </authorList>
    </citation>
    <scope>NUCLEOTIDE SEQUENCE</scope>
</reference>
<organism evidence="2">
    <name type="scientific">freshwater metagenome</name>
    <dbReference type="NCBI Taxonomy" id="449393"/>
    <lineage>
        <taxon>unclassified sequences</taxon>
        <taxon>metagenomes</taxon>
        <taxon>ecological metagenomes</taxon>
    </lineage>
</organism>
<keyword evidence="1" id="KW-1133">Transmembrane helix</keyword>
<sequence length="181" mass="20276">MTNSRLQFGSRDRNNVLFIASAPPDQSRAALLELRRLFDTVQIDVIGRQESAAVCSQISGCEMIHVTGSAQGRLNLIRRLRRSHYQVVAFLEAGTSGFQALQAVAFLMGADRVVIINETGCAIALNRTNLGAIFLHVGVRLRTRWPGILKWINISLIRAFLQPIGVIILLIRTLFLYFHKY</sequence>
<accession>A0A6J6WZW8</accession>
<name>A0A6J6WZW8_9ZZZZ</name>
<protein>
    <submittedName>
        <fullName evidence="2">Unannotated protein</fullName>
    </submittedName>
</protein>
<evidence type="ECO:0000313" key="2">
    <source>
        <dbReference type="EMBL" id="CAB4789719.1"/>
    </source>
</evidence>
<gene>
    <name evidence="2" type="ORF">UFOPK2958_01081</name>
</gene>
<keyword evidence="1" id="KW-0812">Transmembrane</keyword>
<dbReference type="Gene3D" id="3.40.50.2000">
    <property type="entry name" value="Glycogen Phosphorylase B"/>
    <property type="match status" value="1"/>
</dbReference>
<feature type="transmembrane region" description="Helical" evidence="1">
    <location>
        <begin position="159"/>
        <end position="178"/>
    </location>
</feature>
<dbReference type="AlphaFoldDB" id="A0A6J6WZW8"/>
<evidence type="ECO:0000256" key="1">
    <source>
        <dbReference type="SAM" id="Phobius"/>
    </source>
</evidence>
<keyword evidence="1" id="KW-0472">Membrane</keyword>
<dbReference type="EMBL" id="CAFAAB010000131">
    <property type="protein sequence ID" value="CAB4789719.1"/>
    <property type="molecule type" value="Genomic_DNA"/>
</dbReference>